<dbReference type="PROSITE" id="PS50042">
    <property type="entry name" value="CNMP_BINDING_3"/>
    <property type="match status" value="1"/>
</dbReference>
<dbReference type="SUPFAM" id="SSF46785">
    <property type="entry name" value="Winged helix' DNA-binding domain"/>
    <property type="match status" value="1"/>
</dbReference>
<dbReference type="PROSITE" id="PS51063">
    <property type="entry name" value="HTH_CRP_2"/>
    <property type="match status" value="1"/>
</dbReference>
<dbReference type="Gene3D" id="2.60.120.10">
    <property type="entry name" value="Jelly Rolls"/>
    <property type="match status" value="1"/>
</dbReference>
<dbReference type="GO" id="GO:0003700">
    <property type="term" value="F:DNA-binding transcription factor activity"/>
    <property type="evidence" value="ECO:0007669"/>
    <property type="project" value="TreeGrafter"/>
</dbReference>
<keyword evidence="1" id="KW-0805">Transcription regulation</keyword>
<name>A0A5K7SC29_9BACT</name>
<dbReference type="RefSeq" id="WP_318347383.1">
    <property type="nucleotide sequence ID" value="NZ_AP018694.1"/>
</dbReference>
<evidence type="ECO:0000313" key="7">
    <source>
        <dbReference type="Proteomes" id="UP001193389"/>
    </source>
</evidence>
<dbReference type="InterPro" id="IPR036390">
    <property type="entry name" value="WH_DNA-bd_sf"/>
</dbReference>
<dbReference type="SMART" id="SM00419">
    <property type="entry name" value="HTH_CRP"/>
    <property type="match status" value="1"/>
</dbReference>
<dbReference type="GO" id="GO:0003677">
    <property type="term" value="F:DNA binding"/>
    <property type="evidence" value="ECO:0007669"/>
    <property type="project" value="UniProtKB-KW"/>
</dbReference>
<dbReference type="InterPro" id="IPR018490">
    <property type="entry name" value="cNMP-bd_dom_sf"/>
</dbReference>
<evidence type="ECO:0000256" key="2">
    <source>
        <dbReference type="ARBA" id="ARBA00023125"/>
    </source>
</evidence>
<dbReference type="PANTHER" id="PTHR24567">
    <property type="entry name" value="CRP FAMILY TRANSCRIPTIONAL REGULATORY PROTEIN"/>
    <property type="match status" value="1"/>
</dbReference>
<evidence type="ECO:0000259" key="4">
    <source>
        <dbReference type="PROSITE" id="PS50042"/>
    </source>
</evidence>
<dbReference type="GO" id="GO:0005829">
    <property type="term" value="C:cytosol"/>
    <property type="evidence" value="ECO:0007669"/>
    <property type="project" value="TreeGrafter"/>
</dbReference>
<dbReference type="Proteomes" id="UP001193389">
    <property type="component" value="Chromosome"/>
</dbReference>
<dbReference type="Pfam" id="PF13545">
    <property type="entry name" value="HTH_Crp_2"/>
    <property type="match status" value="1"/>
</dbReference>
<dbReference type="InterPro" id="IPR050397">
    <property type="entry name" value="Env_Response_Regulators"/>
</dbReference>
<dbReference type="InterPro" id="IPR000595">
    <property type="entry name" value="cNMP-bd_dom"/>
</dbReference>
<dbReference type="InterPro" id="IPR036388">
    <property type="entry name" value="WH-like_DNA-bd_sf"/>
</dbReference>
<dbReference type="SUPFAM" id="SSF51206">
    <property type="entry name" value="cAMP-binding domain-like"/>
    <property type="match status" value="1"/>
</dbReference>
<dbReference type="PRINTS" id="PR00034">
    <property type="entry name" value="HTHCRP"/>
</dbReference>
<dbReference type="AlphaFoldDB" id="A0A5K7SC29"/>
<keyword evidence="3" id="KW-0804">Transcription</keyword>
<dbReference type="PANTHER" id="PTHR24567:SF26">
    <property type="entry name" value="REGULATORY PROTEIN YEIL"/>
    <property type="match status" value="1"/>
</dbReference>
<dbReference type="Gene3D" id="1.10.10.10">
    <property type="entry name" value="Winged helix-like DNA-binding domain superfamily/Winged helix DNA-binding domain"/>
    <property type="match status" value="1"/>
</dbReference>
<dbReference type="KEGG" id="anf:AQPE_3284"/>
<sequence>METNDLIHLEKFTSKSDSIFKNIPSDLRLFLESQMIDRTYKKGQPIFLEGSYSAGIYYLKEGLVKKYKTDHAGKEHILSLCSEGELLGYSALLCNEPYPDSIAAVETSSLGFLPKEVFLKATNESNALMSCLLSSLSHEFGVMVNSVMIFAHMSVRERLALTLLILSEKFRRKDKSDLVEIVLSREDLANMVGTATETLVRLLQEFKKEEIIGINGKRISVLKTKALIEMSKFY</sequence>
<evidence type="ECO:0000256" key="3">
    <source>
        <dbReference type="ARBA" id="ARBA00023163"/>
    </source>
</evidence>
<organism evidence="6 7">
    <name type="scientific">Aquipluma nitroreducens</name>
    <dbReference type="NCBI Taxonomy" id="2010828"/>
    <lineage>
        <taxon>Bacteria</taxon>
        <taxon>Pseudomonadati</taxon>
        <taxon>Bacteroidota</taxon>
        <taxon>Bacteroidia</taxon>
        <taxon>Marinilabiliales</taxon>
        <taxon>Prolixibacteraceae</taxon>
        <taxon>Aquipluma</taxon>
    </lineage>
</organism>
<dbReference type="SMART" id="SM00100">
    <property type="entry name" value="cNMP"/>
    <property type="match status" value="1"/>
</dbReference>
<dbReference type="InterPro" id="IPR014710">
    <property type="entry name" value="RmlC-like_jellyroll"/>
</dbReference>
<proteinExistence type="predicted"/>
<gene>
    <name evidence="6" type="ORF">AQPE_3284</name>
</gene>
<feature type="domain" description="HTH crp-type" evidence="5">
    <location>
        <begin position="153"/>
        <end position="225"/>
    </location>
</feature>
<dbReference type="CDD" id="cd00038">
    <property type="entry name" value="CAP_ED"/>
    <property type="match status" value="1"/>
</dbReference>
<dbReference type="InterPro" id="IPR012318">
    <property type="entry name" value="HTH_CRP"/>
</dbReference>
<reference evidence="6" key="1">
    <citation type="journal article" date="2020" name="Int. J. Syst. Evol. Microbiol.">
        <title>Aquipluma nitroreducens gen. nov. sp. nov., a novel facultatively anaerobic bacterium isolated from a freshwater lake.</title>
        <authorList>
            <person name="Watanabe M."/>
            <person name="Kojima H."/>
            <person name="Fukui M."/>
        </authorList>
    </citation>
    <scope>NUCLEOTIDE SEQUENCE</scope>
    <source>
        <strain evidence="6">MeG22</strain>
    </source>
</reference>
<dbReference type="Pfam" id="PF00027">
    <property type="entry name" value="cNMP_binding"/>
    <property type="match status" value="1"/>
</dbReference>
<evidence type="ECO:0000256" key="1">
    <source>
        <dbReference type="ARBA" id="ARBA00023015"/>
    </source>
</evidence>
<dbReference type="EMBL" id="AP018694">
    <property type="protein sequence ID" value="BBE19110.1"/>
    <property type="molecule type" value="Genomic_DNA"/>
</dbReference>
<evidence type="ECO:0000259" key="5">
    <source>
        <dbReference type="PROSITE" id="PS51063"/>
    </source>
</evidence>
<feature type="domain" description="Cyclic nucleotide-binding" evidence="4">
    <location>
        <begin position="19"/>
        <end position="139"/>
    </location>
</feature>
<keyword evidence="2" id="KW-0238">DNA-binding</keyword>
<evidence type="ECO:0000313" key="6">
    <source>
        <dbReference type="EMBL" id="BBE19110.1"/>
    </source>
</evidence>
<accession>A0A5K7SC29</accession>
<keyword evidence="7" id="KW-1185">Reference proteome</keyword>
<protein>
    <submittedName>
        <fullName evidence="6">Transcriptional regulator, Crp/Fnr family</fullName>
    </submittedName>
</protein>